<dbReference type="AlphaFoldDB" id="A0A438HST3"/>
<feature type="compositionally biased region" description="Basic and acidic residues" evidence="1">
    <location>
        <begin position="663"/>
        <end position="678"/>
    </location>
</feature>
<reference evidence="2 3" key="1">
    <citation type="journal article" date="2018" name="PLoS Genet.">
        <title>Population sequencing reveals clonal diversity and ancestral inbreeding in the grapevine cultivar Chardonnay.</title>
        <authorList>
            <person name="Roach M.J."/>
            <person name="Johnson D.L."/>
            <person name="Bohlmann J."/>
            <person name="van Vuuren H.J."/>
            <person name="Jones S.J."/>
            <person name="Pretorius I.S."/>
            <person name="Schmidt S.A."/>
            <person name="Borneman A.R."/>
        </authorList>
    </citation>
    <scope>NUCLEOTIDE SEQUENCE [LARGE SCALE GENOMIC DNA]</scope>
    <source>
        <strain evidence="3">cv. Chardonnay</strain>
        <tissue evidence="2">Leaf</tissue>
    </source>
</reference>
<feature type="region of interest" description="Disordered" evidence="1">
    <location>
        <begin position="103"/>
        <end position="196"/>
    </location>
</feature>
<protein>
    <submittedName>
        <fullName evidence="2">Uncharacterized protein</fullName>
    </submittedName>
</protein>
<dbReference type="PANTHER" id="PTHR34837">
    <property type="entry name" value="OS05G0595500 PROTEIN"/>
    <property type="match status" value="1"/>
</dbReference>
<sequence length="731" mass="79362">MEKKSWSSSKVESDADRGRSHSRPAQVDTTARRASPGSSSQVMDENRYIKQEDIKYKDFVTDHATPMREVTGASGAQDRVSKYRSIEKPFKLDDSNLGALPVERSLSSKASPVGLMDRSPSTTSRYMNRAGVRRSLDIEETGRRSTGSNDARESSVNEDRLSRDLTSDKLLADESSQADSPAYNRTSQSNPSLIPPLLAFRGGVESPFLEEGSRINSTTRYKRGGEPNVVRGHGNAWKGVPNWSSPVPNGFIPFQHGPPHAGFQALMPQFPSPIFGVRPSMEINHAGIPYHIPDADRFPAHLRPLGWQNMVDGPGISHLPGWDGNNVVFRDEPQMYGGPDWDQNRHSTNGRGWELGADMWKGQNGASHPELSSTSQKEDYPVKSMADEPLAGPALQRSQSESNYHGVLAKSVEIKRSSDSTPAKETSRSLPNTVNEKMPELSKSSTDDDDATHFSLAYLSTLDISTELAHTELYNQCTSLLNKKANPAANEDISKHVKLEDGVRAGPATNDDLSKHVKLEDGARAGLKLNTLTTSPLFPAINDSIYKRAMDLYKKQSTEIRTRPIAAVSDQEMAEEPVAVAGHEIHEELASAPSHEVQSEEAADADGPIPMVMDEMAQEPEKPVDGDGCFPSLGNSSQTALATAMSSDDNDVKGLSKTDAGGDDVKGASKSDDNHSADDVDEMQAASGHAMSVPSFCPDGSPKACEALMPESNESESVILSRIHHSPESTH</sequence>
<gene>
    <name evidence="2" type="ORF">CK203_036328</name>
</gene>
<feature type="region of interest" description="Disordered" evidence="1">
    <location>
        <begin position="1"/>
        <end position="49"/>
    </location>
</feature>
<name>A0A438HST3_VITVI</name>
<accession>A0A438HST3</accession>
<dbReference type="EMBL" id="QGNW01000183">
    <property type="protein sequence ID" value="RVW87533.1"/>
    <property type="molecule type" value="Genomic_DNA"/>
</dbReference>
<feature type="compositionally biased region" description="Basic and acidic residues" evidence="1">
    <location>
        <begin position="134"/>
        <end position="143"/>
    </location>
</feature>
<organism evidence="2 3">
    <name type="scientific">Vitis vinifera</name>
    <name type="common">Grape</name>
    <dbReference type="NCBI Taxonomy" id="29760"/>
    <lineage>
        <taxon>Eukaryota</taxon>
        <taxon>Viridiplantae</taxon>
        <taxon>Streptophyta</taxon>
        <taxon>Embryophyta</taxon>
        <taxon>Tracheophyta</taxon>
        <taxon>Spermatophyta</taxon>
        <taxon>Magnoliopsida</taxon>
        <taxon>eudicotyledons</taxon>
        <taxon>Gunneridae</taxon>
        <taxon>Pentapetalae</taxon>
        <taxon>rosids</taxon>
        <taxon>Vitales</taxon>
        <taxon>Vitaceae</taxon>
        <taxon>Viteae</taxon>
        <taxon>Vitis</taxon>
    </lineage>
</organism>
<proteinExistence type="predicted"/>
<feature type="region of interest" description="Disordered" evidence="1">
    <location>
        <begin position="336"/>
        <end position="381"/>
    </location>
</feature>
<feature type="compositionally biased region" description="Basic and acidic residues" evidence="1">
    <location>
        <begin position="1"/>
        <end position="19"/>
    </location>
</feature>
<evidence type="ECO:0000256" key="1">
    <source>
        <dbReference type="SAM" id="MobiDB-lite"/>
    </source>
</evidence>
<feature type="region of interest" description="Disordered" evidence="1">
    <location>
        <begin position="413"/>
        <end position="448"/>
    </location>
</feature>
<comment type="caution">
    <text evidence="2">The sequence shown here is derived from an EMBL/GenBank/DDBJ whole genome shotgun (WGS) entry which is preliminary data.</text>
</comment>
<feature type="compositionally biased region" description="Polar residues" evidence="1">
    <location>
        <begin position="419"/>
        <end position="435"/>
    </location>
</feature>
<evidence type="ECO:0000313" key="3">
    <source>
        <dbReference type="Proteomes" id="UP000288805"/>
    </source>
</evidence>
<feature type="compositionally biased region" description="Polar residues" evidence="1">
    <location>
        <begin position="364"/>
        <end position="375"/>
    </location>
</feature>
<dbReference type="Proteomes" id="UP000288805">
    <property type="component" value="Unassembled WGS sequence"/>
</dbReference>
<feature type="region of interest" description="Disordered" evidence="1">
    <location>
        <begin position="619"/>
        <end position="731"/>
    </location>
</feature>
<evidence type="ECO:0000313" key="2">
    <source>
        <dbReference type="EMBL" id="RVW87533.1"/>
    </source>
</evidence>
<feature type="compositionally biased region" description="Basic and acidic residues" evidence="1">
    <location>
        <begin position="150"/>
        <end position="172"/>
    </location>
</feature>
<dbReference type="PANTHER" id="PTHR34837:SF1">
    <property type="entry name" value="LOW PROTEIN: ZINC FINGER CCCH DOMAIN PROTEIN"/>
    <property type="match status" value="1"/>
</dbReference>
<feature type="compositionally biased region" description="Polar residues" evidence="1">
    <location>
        <begin position="633"/>
        <end position="647"/>
    </location>
</feature>
<feature type="compositionally biased region" description="Polar residues" evidence="1">
    <location>
        <begin position="174"/>
        <end position="192"/>
    </location>
</feature>